<feature type="transmembrane region" description="Helical" evidence="1">
    <location>
        <begin position="85"/>
        <end position="108"/>
    </location>
</feature>
<protein>
    <submittedName>
        <fullName evidence="2">Uncharacterized protein</fullName>
    </submittedName>
</protein>
<organism evidence="2 3">
    <name type="scientific">Aquimarina amphilecti</name>
    <dbReference type="NCBI Taxonomy" id="1038014"/>
    <lineage>
        <taxon>Bacteria</taxon>
        <taxon>Pseudomonadati</taxon>
        <taxon>Bacteroidota</taxon>
        <taxon>Flavobacteriia</taxon>
        <taxon>Flavobacteriales</taxon>
        <taxon>Flavobacteriaceae</taxon>
        <taxon>Aquimarina</taxon>
    </lineage>
</organism>
<dbReference type="AlphaFoldDB" id="A0A1H7T9D9"/>
<gene>
    <name evidence="2" type="ORF">SAMN04487910_3340</name>
</gene>
<keyword evidence="1" id="KW-0472">Membrane</keyword>
<evidence type="ECO:0000313" key="3">
    <source>
        <dbReference type="Proteomes" id="UP000198521"/>
    </source>
</evidence>
<dbReference type="OrthoDB" id="1134798at2"/>
<dbReference type="RefSeq" id="WP_091410572.1">
    <property type="nucleotide sequence ID" value="NZ_FOAB01000006.1"/>
</dbReference>
<feature type="transmembrane region" description="Helical" evidence="1">
    <location>
        <begin position="114"/>
        <end position="135"/>
    </location>
</feature>
<keyword evidence="1" id="KW-1133">Transmembrane helix</keyword>
<dbReference type="Proteomes" id="UP000198521">
    <property type="component" value="Unassembled WGS sequence"/>
</dbReference>
<feature type="transmembrane region" description="Helical" evidence="1">
    <location>
        <begin position="175"/>
        <end position="197"/>
    </location>
</feature>
<evidence type="ECO:0000256" key="1">
    <source>
        <dbReference type="SAM" id="Phobius"/>
    </source>
</evidence>
<reference evidence="2 3" key="1">
    <citation type="submission" date="2016-10" db="EMBL/GenBank/DDBJ databases">
        <authorList>
            <person name="de Groot N.N."/>
        </authorList>
    </citation>
    <scope>NUCLEOTIDE SEQUENCE [LARGE SCALE GENOMIC DNA]</scope>
    <source>
        <strain evidence="2 3">DSM 25232</strain>
    </source>
</reference>
<dbReference type="STRING" id="1038014.SAMN04487910_3340"/>
<name>A0A1H7T9D9_AQUAM</name>
<sequence>MKLNSEQEEKIKSFVDKQGLKLLELRDNIVDHLCCVVESDLKTGKTFDQSLQDAISELAPNGLIDLERKTFFLLNSKRIIMMKKLMYFIGFIGSLTLTAGIVFKMLWYPGANNLFITGFLLLLLIFVPMLAIDKYKVAIARTLSERLKIVLGCVSGVIVGLSGLFKLMHWMGAEVLLLAGAFIFVVGYLPFLFFTMYRKSLV</sequence>
<dbReference type="EMBL" id="FOAB01000006">
    <property type="protein sequence ID" value="SEL81510.1"/>
    <property type="molecule type" value="Genomic_DNA"/>
</dbReference>
<feature type="transmembrane region" description="Helical" evidence="1">
    <location>
        <begin position="147"/>
        <end position="169"/>
    </location>
</feature>
<accession>A0A1H7T9D9</accession>
<proteinExistence type="predicted"/>
<keyword evidence="1" id="KW-0812">Transmembrane</keyword>
<evidence type="ECO:0000313" key="2">
    <source>
        <dbReference type="EMBL" id="SEL81510.1"/>
    </source>
</evidence>
<keyword evidence="3" id="KW-1185">Reference proteome</keyword>